<protein>
    <recommendedName>
        <fullName evidence="7">Interleukin-11</fullName>
    </recommendedName>
</protein>
<evidence type="ECO:0000256" key="7">
    <source>
        <dbReference type="ARBA" id="ARBA00072545"/>
    </source>
</evidence>
<evidence type="ECO:0000256" key="1">
    <source>
        <dbReference type="ARBA" id="ARBA00004613"/>
    </source>
</evidence>
<evidence type="ECO:0000256" key="3">
    <source>
        <dbReference type="ARBA" id="ARBA00022514"/>
    </source>
</evidence>
<evidence type="ECO:0000313" key="9">
    <source>
        <dbReference type="RefSeq" id="XP_033818050.1"/>
    </source>
</evidence>
<dbReference type="SUPFAM" id="SSF47266">
    <property type="entry name" value="4-helical cytokines"/>
    <property type="match status" value="1"/>
</dbReference>
<dbReference type="GO" id="GO:0005615">
    <property type="term" value="C:extracellular space"/>
    <property type="evidence" value="ECO:0007669"/>
    <property type="project" value="UniProtKB-KW"/>
</dbReference>
<dbReference type="FunCoup" id="A0A6P8SGL9">
    <property type="interactions" value="323"/>
</dbReference>
<evidence type="ECO:0000256" key="5">
    <source>
        <dbReference type="ARBA" id="ARBA00022729"/>
    </source>
</evidence>
<dbReference type="FunFam" id="1.20.1250.10:FF:000017">
    <property type="entry name" value="Interleukin 11"/>
    <property type="match status" value="1"/>
</dbReference>
<dbReference type="KEGG" id="gsh:117368467"/>
<reference evidence="9" key="1">
    <citation type="submission" date="2025-08" db="UniProtKB">
        <authorList>
            <consortium name="RefSeq"/>
        </authorList>
    </citation>
    <scope>IDENTIFICATION</scope>
</reference>
<evidence type="ECO:0000313" key="8">
    <source>
        <dbReference type="Proteomes" id="UP000515159"/>
    </source>
</evidence>
<keyword evidence="3" id="KW-0202">Cytokine</keyword>
<dbReference type="InParanoid" id="A0A6P8SGL9"/>
<dbReference type="RefSeq" id="XP_033818050.1">
    <property type="nucleotide sequence ID" value="XM_033962159.1"/>
</dbReference>
<name>A0A6P8SGL9_GEOSA</name>
<dbReference type="CTD" id="3589"/>
<dbReference type="GO" id="GO:0043410">
    <property type="term" value="P:positive regulation of MAPK cascade"/>
    <property type="evidence" value="ECO:0007669"/>
    <property type="project" value="TreeGrafter"/>
</dbReference>
<organism evidence="8 9">
    <name type="scientific">Geotrypetes seraphini</name>
    <name type="common">Gaboon caecilian</name>
    <name type="synonym">Caecilia seraphini</name>
    <dbReference type="NCBI Taxonomy" id="260995"/>
    <lineage>
        <taxon>Eukaryota</taxon>
        <taxon>Metazoa</taxon>
        <taxon>Chordata</taxon>
        <taxon>Craniata</taxon>
        <taxon>Vertebrata</taxon>
        <taxon>Euteleostomi</taxon>
        <taxon>Amphibia</taxon>
        <taxon>Gymnophiona</taxon>
        <taxon>Geotrypetes</taxon>
    </lineage>
</organism>
<keyword evidence="5" id="KW-0732">Signal</keyword>
<dbReference type="PANTHER" id="PTHR16922">
    <property type="entry name" value="INTERLEUKIN 11"/>
    <property type="match status" value="1"/>
</dbReference>
<keyword evidence="8" id="KW-1185">Reference proteome</keyword>
<keyword evidence="4" id="KW-0964">Secreted</keyword>
<dbReference type="OrthoDB" id="9445483at2759"/>
<proteinExistence type="inferred from homology"/>
<dbReference type="InterPro" id="IPR009079">
    <property type="entry name" value="4_helix_cytokine-like_core"/>
</dbReference>
<dbReference type="Proteomes" id="UP000515159">
    <property type="component" value="Chromosome 10"/>
</dbReference>
<sequence length="196" mass="22794">MKRNSGVYQLVLALWSFYEGMQAIPLLRTKMHDPREDLDAIVYQTRNLLGDTKKLFHHFKINYPLEGEHILETLPTLSMNAADLASIQVSPGLAKISTDLLIYQHHFDWLKQMIHAIRPLEREFNSVHSSINKLLWRLEYLMTKLNVMRASELPPSSLPASPTRWHVVQSGHAIFHHFHLFLDWAARALVVIRKKL</sequence>
<dbReference type="GO" id="GO:0008083">
    <property type="term" value="F:growth factor activity"/>
    <property type="evidence" value="ECO:0007669"/>
    <property type="project" value="UniProtKB-KW"/>
</dbReference>
<evidence type="ECO:0000256" key="2">
    <source>
        <dbReference type="ARBA" id="ARBA00007432"/>
    </source>
</evidence>
<accession>A0A6P8SGL9</accession>
<evidence type="ECO:0000256" key="4">
    <source>
        <dbReference type="ARBA" id="ARBA00022525"/>
    </source>
</evidence>
<dbReference type="GO" id="GO:0008284">
    <property type="term" value="P:positive regulation of cell population proliferation"/>
    <property type="evidence" value="ECO:0007669"/>
    <property type="project" value="TreeGrafter"/>
</dbReference>
<evidence type="ECO:0000256" key="6">
    <source>
        <dbReference type="ARBA" id="ARBA00023030"/>
    </source>
</evidence>
<dbReference type="PANTHER" id="PTHR16922:SF0">
    <property type="entry name" value="INTERLEUKIN-11"/>
    <property type="match status" value="1"/>
</dbReference>
<gene>
    <name evidence="9" type="primary">IL11</name>
</gene>
<dbReference type="Gene3D" id="1.20.1250.10">
    <property type="match status" value="1"/>
</dbReference>
<dbReference type="Pfam" id="PF07400">
    <property type="entry name" value="IL11"/>
    <property type="match status" value="1"/>
</dbReference>
<dbReference type="PRINTS" id="PR01927">
    <property type="entry name" value="INTRLEUKIN11"/>
</dbReference>
<dbReference type="InterPro" id="IPR020438">
    <property type="entry name" value="IL-11"/>
</dbReference>
<comment type="similarity">
    <text evidence="2">Belongs to the IL-6 superfamily.</text>
</comment>
<dbReference type="AlphaFoldDB" id="A0A6P8SGL9"/>
<dbReference type="GeneID" id="117368467"/>
<keyword evidence="6" id="KW-0339">Growth factor</keyword>
<dbReference type="GO" id="GO:0005125">
    <property type="term" value="F:cytokine activity"/>
    <property type="evidence" value="ECO:0007669"/>
    <property type="project" value="UniProtKB-KW"/>
</dbReference>
<dbReference type="GO" id="GO:0005737">
    <property type="term" value="C:cytoplasm"/>
    <property type="evidence" value="ECO:0007669"/>
    <property type="project" value="TreeGrafter"/>
</dbReference>
<comment type="subcellular location">
    <subcellularLocation>
        <location evidence="1">Secreted</location>
    </subcellularLocation>
</comment>